<sequence length="53" mass="5798">MAESYTGEAYCVKCKAKREFTGHVEETNGRRFAKGICPTCGTKVTRILGKAAQ</sequence>
<dbReference type="Pfam" id="PF18930">
    <property type="entry name" value="DUF5679"/>
    <property type="match status" value="1"/>
</dbReference>
<dbReference type="EMBL" id="CAEZWW010000022">
    <property type="protein sequence ID" value="CAB4665240.1"/>
    <property type="molecule type" value="Genomic_DNA"/>
</dbReference>
<dbReference type="AlphaFoldDB" id="A0A6J6Q9D0"/>
<dbReference type="EMBL" id="CAFBPJ010000080">
    <property type="protein sequence ID" value="CAB5018952.1"/>
    <property type="molecule type" value="Genomic_DNA"/>
</dbReference>
<proteinExistence type="predicted"/>
<evidence type="ECO:0000313" key="6">
    <source>
        <dbReference type="EMBL" id="CAB4861921.1"/>
    </source>
</evidence>
<dbReference type="EMBL" id="CAFABK010000082">
    <property type="protein sequence ID" value="CAB4834195.1"/>
    <property type="molecule type" value="Genomic_DNA"/>
</dbReference>
<organism evidence="3">
    <name type="scientific">freshwater metagenome</name>
    <dbReference type="NCBI Taxonomy" id="449393"/>
    <lineage>
        <taxon>unclassified sequences</taxon>
        <taxon>metagenomes</taxon>
        <taxon>ecological metagenomes</taxon>
    </lineage>
</organism>
<evidence type="ECO:0000313" key="5">
    <source>
        <dbReference type="EMBL" id="CAB4834195.1"/>
    </source>
</evidence>
<feature type="domain" description="DUF5679" evidence="1">
    <location>
        <begin position="10"/>
        <end position="47"/>
    </location>
</feature>
<gene>
    <name evidence="2" type="ORF">UFOPK2310_00313</name>
    <name evidence="3" type="ORF">UFOPK2625_00833</name>
    <name evidence="4" type="ORF">UFOPK2809_01289</name>
    <name evidence="5" type="ORF">UFOPK3204_01425</name>
    <name evidence="6" type="ORF">UFOPK3425_00203</name>
    <name evidence="7" type="ORF">UFOPK4043_00830</name>
    <name evidence="8" type="ORF">UFOPK4092_00817</name>
</gene>
<reference evidence="3" key="1">
    <citation type="submission" date="2020-05" db="EMBL/GenBank/DDBJ databases">
        <authorList>
            <person name="Chiriac C."/>
            <person name="Salcher M."/>
            <person name="Ghai R."/>
            <person name="Kavagutti S V."/>
        </authorList>
    </citation>
    <scope>NUCLEOTIDE SEQUENCE</scope>
</reference>
<evidence type="ECO:0000313" key="7">
    <source>
        <dbReference type="EMBL" id="CAB5006221.1"/>
    </source>
</evidence>
<dbReference type="EMBL" id="CAEZZA010000207">
    <property type="protein sequence ID" value="CAB4758548.1"/>
    <property type="molecule type" value="Genomic_DNA"/>
</dbReference>
<dbReference type="InterPro" id="IPR044044">
    <property type="entry name" value="DUF5679"/>
</dbReference>
<name>A0A6J6Q9D0_9ZZZZ</name>
<dbReference type="EMBL" id="CAFBLV010000020">
    <property type="protein sequence ID" value="CAB4861921.1"/>
    <property type="molecule type" value="Genomic_DNA"/>
</dbReference>
<evidence type="ECO:0000313" key="4">
    <source>
        <dbReference type="EMBL" id="CAB4758548.1"/>
    </source>
</evidence>
<protein>
    <submittedName>
        <fullName evidence="3">Unannotated protein</fullName>
    </submittedName>
</protein>
<evidence type="ECO:0000313" key="8">
    <source>
        <dbReference type="EMBL" id="CAB5018952.1"/>
    </source>
</evidence>
<dbReference type="EMBL" id="CAEZXZ010000117">
    <property type="protein sequence ID" value="CAB4707757.1"/>
    <property type="molecule type" value="Genomic_DNA"/>
</dbReference>
<evidence type="ECO:0000259" key="1">
    <source>
        <dbReference type="Pfam" id="PF18930"/>
    </source>
</evidence>
<evidence type="ECO:0000313" key="3">
    <source>
        <dbReference type="EMBL" id="CAB4707757.1"/>
    </source>
</evidence>
<evidence type="ECO:0000313" key="2">
    <source>
        <dbReference type="EMBL" id="CAB4665240.1"/>
    </source>
</evidence>
<dbReference type="EMBL" id="CAFBPA010000111">
    <property type="protein sequence ID" value="CAB5006221.1"/>
    <property type="molecule type" value="Genomic_DNA"/>
</dbReference>
<accession>A0A6J6Q9D0</accession>